<dbReference type="KEGG" id="api:115033320"/>
<feature type="region of interest" description="Disordered" evidence="1">
    <location>
        <begin position="54"/>
        <end position="104"/>
    </location>
</feature>
<organism evidence="2 3">
    <name type="scientific">Acyrthosiphon pisum</name>
    <name type="common">Pea aphid</name>
    <dbReference type="NCBI Taxonomy" id="7029"/>
    <lineage>
        <taxon>Eukaryota</taxon>
        <taxon>Metazoa</taxon>
        <taxon>Ecdysozoa</taxon>
        <taxon>Arthropoda</taxon>
        <taxon>Hexapoda</taxon>
        <taxon>Insecta</taxon>
        <taxon>Pterygota</taxon>
        <taxon>Neoptera</taxon>
        <taxon>Paraneoptera</taxon>
        <taxon>Hemiptera</taxon>
        <taxon>Sternorrhyncha</taxon>
        <taxon>Aphidomorpha</taxon>
        <taxon>Aphidoidea</taxon>
        <taxon>Aphididae</taxon>
        <taxon>Macrosiphini</taxon>
        <taxon>Acyrthosiphon</taxon>
    </lineage>
</organism>
<dbReference type="AlphaFoldDB" id="A0A8R2NJY9"/>
<sequence>MAIPITTVTTNLGASNAVETTAPRTAQRTELVQPNVRYVLRYTRPTTKDTVFINPLQKKRKNTNVPTPTKSSSNDVPGDHARQFPRKSYAAATKTLSSTHRSPP</sequence>
<dbReference type="RefSeq" id="XP_029341518.1">
    <property type="nucleotide sequence ID" value="XM_029485658.1"/>
</dbReference>
<keyword evidence="3" id="KW-1185">Reference proteome</keyword>
<feature type="compositionally biased region" description="Polar residues" evidence="1">
    <location>
        <begin position="94"/>
        <end position="104"/>
    </location>
</feature>
<protein>
    <submittedName>
        <fullName evidence="2">Uncharacterized protein</fullName>
    </submittedName>
</protein>
<feature type="compositionally biased region" description="Polar residues" evidence="1">
    <location>
        <begin position="63"/>
        <end position="75"/>
    </location>
</feature>
<proteinExistence type="predicted"/>
<accession>A0A8R2NJY9</accession>
<reference evidence="3" key="1">
    <citation type="submission" date="2010-06" db="EMBL/GenBank/DDBJ databases">
        <authorList>
            <person name="Jiang H."/>
            <person name="Abraham K."/>
            <person name="Ali S."/>
            <person name="Alsbrooks S.L."/>
            <person name="Anim B.N."/>
            <person name="Anosike U.S."/>
            <person name="Attaway T."/>
            <person name="Bandaranaike D.P."/>
            <person name="Battles P.K."/>
            <person name="Bell S.N."/>
            <person name="Bell A.V."/>
            <person name="Beltran B."/>
            <person name="Bickham C."/>
            <person name="Bustamante Y."/>
            <person name="Caleb T."/>
            <person name="Canada A."/>
            <person name="Cardenas V."/>
            <person name="Carter K."/>
            <person name="Chacko J."/>
            <person name="Chandrabose M.N."/>
            <person name="Chavez D."/>
            <person name="Chavez A."/>
            <person name="Chen L."/>
            <person name="Chu H.-S."/>
            <person name="Claassen K.J."/>
            <person name="Cockrell R."/>
            <person name="Collins M."/>
            <person name="Cooper J.A."/>
            <person name="Cree A."/>
            <person name="Curry S.M."/>
            <person name="Da Y."/>
            <person name="Dao M.D."/>
            <person name="Das B."/>
            <person name="Davila M.-L."/>
            <person name="Davy-Carroll L."/>
            <person name="Denson S."/>
            <person name="Dinh H."/>
            <person name="Ebong V.E."/>
            <person name="Edwards J.R."/>
            <person name="Egan A."/>
            <person name="El-Daye J."/>
            <person name="Escobedo L."/>
            <person name="Fernandez S."/>
            <person name="Fernando P.R."/>
            <person name="Flagg N."/>
            <person name="Forbes L.D."/>
            <person name="Fowler R.G."/>
            <person name="Fu Q."/>
            <person name="Gabisi R.A."/>
            <person name="Ganer J."/>
            <person name="Garbino Pronczuk A."/>
            <person name="Garcia R.M."/>
            <person name="Garner T."/>
            <person name="Garrett T.E."/>
            <person name="Gonzalez D.A."/>
            <person name="Hamid H."/>
            <person name="Hawkins E.S."/>
            <person name="Hirani K."/>
            <person name="Hogues M.E."/>
            <person name="Hollins B."/>
            <person name="Hsiao C.-H."/>
            <person name="Jabil R."/>
            <person name="James M.L."/>
            <person name="Jhangiani S.N."/>
            <person name="Johnson B."/>
            <person name="Johnson Q."/>
            <person name="Joshi V."/>
            <person name="Kalu J.B."/>
            <person name="Kam C."/>
            <person name="Kashfia A."/>
            <person name="Keebler J."/>
            <person name="Kisamo H."/>
            <person name="Kovar C.L."/>
            <person name="Lago L.A."/>
            <person name="Lai C.-Y."/>
            <person name="Laidlaw J."/>
            <person name="Lara F."/>
            <person name="Le T.-K."/>
            <person name="Lee S.L."/>
            <person name="Legall F.H."/>
            <person name="Lemon S.J."/>
            <person name="Lewis L.R."/>
            <person name="Li B."/>
            <person name="Liu Y."/>
            <person name="Liu Y.-S."/>
            <person name="Lopez J."/>
            <person name="Lozado R.J."/>
            <person name="Lu J."/>
            <person name="Madu R.C."/>
            <person name="Maheshwari M."/>
            <person name="Maheshwari R."/>
            <person name="Malloy K."/>
            <person name="Martinez E."/>
            <person name="Mathew T."/>
            <person name="Mercado I.C."/>
            <person name="Mercado C."/>
            <person name="Meyer B."/>
            <person name="Montgomery K."/>
            <person name="Morgan M.B."/>
            <person name="Munidasa M."/>
            <person name="Nazareth L.V."/>
            <person name="Nelson J."/>
            <person name="Ng B.M."/>
            <person name="Nguyen N.B."/>
            <person name="Nguyen P.Q."/>
            <person name="Nguyen T."/>
            <person name="Obregon M."/>
            <person name="Okwuonu G.O."/>
            <person name="Onwere C.G."/>
            <person name="Orozco G."/>
            <person name="Parra A."/>
            <person name="Patel S."/>
            <person name="Patil S."/>
            <person name="Perez A."/>
            <person name="Perez Y."/>
            <person name="Pham C."/>
            <person name="Primus E.L."/>
            <person name="Pu L.-L."/>
            <person name="Puazo M."/>
            <person name="Qin X."/>
            <person name="Quiroz J.B."/>
            <person name="Reese J."/>
            <person name="Richards S."/>
            <person name="Rives C.M."/>
            <person name="Robberts R."/>
            <person name="Ruiz S.J."/>
            <person name="Ruiz M.J."/>
            <person name="Santibanez J."/>
            <person name="Schneider B.W."/>
            <person name="Sisson I."/>
            <person name="Smith M."/>
            <person name="Sodergren E."/>
            <person name="Song X.-Z."/>
            <person name="Song B.B."/>
            <person name="Summersgill H."/>
            <person name="Thelus R."/>
            <person name="Thornton R.D."/>
            <person name="Trejos Z.Y."/>
            <person name="Usmani K."/>
            <person name="Vattathil S."/>
            <person name="Villasana D."/>
            <person name="Walker D.L."/>
            <person name="Wang S."/>
            <person name="Wang K."/>
            <person name="White C.S."/>
            <person name="Williams A.C."/>
            <person name="Williamson J."/>
            <person name="Wilson K."/>
            <person name="Woghiren I.O."/>
            <person name="Woodworth J.R."/>
            <person name="Worley K.C."/>
            <person name="Wright R.A."/>
            <person name="Wu W."/>
            <person name="Young L."/>
            <person name="Zhang L."/>
            <person name="Zhang J."/>
            <person name="Zhu Y."/>
            <person name="Muzny D.M."/>
            <person name="Weinstock G."/>
            <person name="Gibbs R.A."/>
        </authorList>
    </citation>
    <scope>NUCLEOTIDE SEQUENCE [LARGE SCALE GENOMIC DNA]</scope>
    <source>
        <strain evidence="3">LSR1</strain>
    </source>
</reference>
<dbReference type="Proteomes" id="UP000007819">
    <property type="component" value="Chromosome X"/>
</dbReference>
<dbReference type="EnsemblMetazoa" id="XM_029485658.1">
    <property type="protein sequence ID" value="XP_029341518.1"/>
    <property type="gene ID" value="LOC115033320"/>
</dbReference>
<name>A0A8R2NJY9_ACYPI</name>
<feature type="region of interest" description="Disordered" evidence="1">
    <location>
        <begin position="1"/>
        <end position="21"/>
    </location>
</feature>
<evidence type="ECO:0000313" key="2">
    <source>
        <dbReference type="EnsemblMetazoa" id="XP_029341518.1"/>
    </source>
</evidence>
<evidence type="ECO:0000256" key="1">
    <source>
        <dbReference type="SAM" id="MobiDB-lite"/>
    </source>
</evidence>
<dbReference type="GeneID" id="115033320"/>
<evidence type="ECO:0000313" key="3">
    <source>
        <dbReference type="Proteomes" id="UP000007819"/>
    </source>
</evidence>
<dbReference type="OrthoDB" id="10403897at2759"/>
<reference evidence="2" key="2">
    <citation type="submission" date="2022-06" db="UniProtKB">
        <authorList>
            <consortium name="EnsemblMetazoa"/>
        </authorList>
    </citation>
    <scope>IDENTIFICATION</scope>
</reference>